<evidence type="ECO:0000256" key="1">
    <source>
        <dbReference type="ARBA" id="ARBA00006096"/>
    </source>
</evidence>
<dbReference type="RefSeq" id="WP_169324732.1">
    <property type="nucleotide sequence ID" value="NZ_JABCJJ010000011.1"/>
</dbReference>
<dbReference type="SUPFAM" id="SSF56601">
    <property type="entry name" value="beta-lactamase/transpeptidase-like"/>
    <property type="match status" value="1"/>
</dbReference>
<evidence type="ECO:0000313" key="4">
    <source>
        <dbReference type="EMBL" id="NMR20360.1"/>
    </source>
</evidence>
<feature type="chain" id="PRO_5038603501" evidence="3">
    <location>
        <begin position="28"/>
        <end position="471"/>
    </location>
</feature>
<gene>
    <name evidence="4" type="primary">dacB</name>
    <name evidence="4" type="ORF">HIR71_09050</name>
</gene>
<name>A0A7Y0LYQ7_CELFI</name>
<keyword evidence="5" id="KW-1185">Reference proteome</keyword>
<dbReference type="PANTHER" id="PTHR30023">
    <property type="entry name" value="D-ALANYL-D-ALANINE CARBOXYPEPTIDASE"/>
    <property type="match status" value="1"/>
</dbReference>
<dbReference type="InterPro" id="IPR012338">
    <property type="entry name" value="Beta-lactam/transpept-like"/>
</dbReference>
<evidence type="ECO:0000256" key="3">
    <source>
        <dbReference type="SAM" id="SignalP"/>
    </source>
</evidence>
<dbReference type="PANTHER" id="PTHR30023:SF0">
    <property type="entry name" value="PENICILLIN-SENSITIVE CARBOXYPEPTIDASE A"/>
    <property type="match status" value="1"/>
</dbReference>
<sequence>MGRAGRVAGASLLVVLLGAGGYAAADAYDVVPGVVTLAPVPDPPAPFPTAPGAVPAPDLAAVLPALPGDAPVPAPDQVAALLAGLVADERLGPSVGAIVADQLTGTVLAQYEPATPRVPASTAKLATAVAALSTIGPERTLKTRVVRDGEDGVVLVGGGDMMLAAGDGDPGLVNGHAGLADLAQRTAHELTLAGTTTVSVRVDDTLFTGPALSPGWEPGHLANGFTAPITAIAVDIAALRTDVPYPPRQTDPALSAAREFAARLIAAGITVTGTPARGAAPSGGLELASVDSAPMGEIVEYFLDTSDNVIAEVVARLVAIEAGLPASFDGAAQAVLTQVGRLDVDTTGARLVDGSGLAAGSGLSAQTLLGLLELITDPTRPELRQVAVGMPIAGLTGTLDDRFTASSARGLVRAKTGSLPNVTSLAGTVVDANGRQLLFVVIADQTPPGGQWAPREAIDGFVAELAGCGCS</sequence>
<dbReference type="Gene3D" id="3.40.710.10">
    <property type="entry name" value="DD-peptidase/beta-lactamase superfamily"/>
    <property type="match status" value="2"/>
</dbReference>
<dbReference type="GO" id="GO:0000270">
    <property type="term" value="P:peptidoglycan metabolic process"/>
    <property type="evidence" value="ECO:0007669"/>
    <property type="project" value="TreeGrafter"/>
</dbReference>
<evidence type="ECO:0000313" key="5">
    <source>
        <dbReference type="Proteomes" id="UP000562124"/>
    </source>
</evidence>
<dbReference type="AlphaFoldDB" id="A0A7Y0LYQ7"/>
<comment type="similarity">
    <text evidence="1">Belongs to the peptidase S13 family.</text>
</comment>
<dbReference type="PRINTS" id="PR00922">
    <property type="entry name" value="DADACBPTASE3"/>
</dbReference>
<dbReference type="GO" id="GO:0009002">
    <property type="term" value="F:serine-type D-Ala-D-Ala carboxypeptidase activity"/>
    <property type="evidence" value="ECO:0007669"/>
    <property type="project" value="UniProtKB-EC"/>
</dbReference>
<feature type="signal peptide" evidence="3">
    <location>
        <begin position="1"/>
        <end position="27"/>
    </location>
</feature>
<reference evidence="4 5" key="1">
    <citation type="submission" date="2020-04" db="EMBL/GenBank/DDBJ databases">
        <title>Sequencing and Assembly of C. fimi.</title>
        <authorList>
            <person name="Ramsey A.R."/>
        </authorList>
    </citation>
    <scope>NUCLEOTIDE SEQUENCE [LARGE SCALE GENOMIC DNA]</scope>
    <source>
        <strain evidence="4 5">SB</strain>
    </source>
</reference>
<keyword evidence="2 4" id="KW-0378">Hydrolase</keyword>
<dbReference type="EMBL" id="JABCJJ010000011">
    <property type="protein sequence ID" value="NMR20360.1"/>
    <property type="molecule type" value="Genomic_DNA"/>
</dbReference>
<keyword evidence="4" id="KW-0645">Protease</keyword>
<keyword evidence="4" id="KW-0121">Carboxypeptidase</keyword>
<dbReference type="EC" id="3.4.16.4" evidence="4"/>
<dbReference type="InterPro" id="IPR000667">
    <property type="entry name" value="Peptidase_S13"/>
</dbReference>
<keyword evidence="3" id="KW-0732">Signal</keyword>
<dbReference type="Proteomes" id="UP000562124">
    <property type="component" value="Unassembled WGS sequence"/>
</dbReference>
<proteinExistence type="inferred from homology"/>
<organism evidence="4 5">
    <name type="scientific">Cellulomonas fimi</name>
    <dbReference type="NCBI Taxonomy" id="1708"/>
    <lineage>
        <taxon>Bacteria</taxon>
        <taxon>Bacillati</taxon>
        <taxon>Actinomycetota</taxon>
        <taxon>Actinomycetes</taxon>
        <taxon>Micrococcales</taxon>
        <taxon>Cellulomonadaceae</taxon>
        <taxon>Cellulomonas</taxon>
    </lineage>
</organism>
<dbReference type="GO" id="GO:0006508">
    <property type="term" value="P:proteolysis"/>
    <property type="evidence" value="ECO:0007669"/>
    <property type="project" value="InterPro"/>
</dbReference>
<comment type="caution">
    <text evidence="4">The sequence shown here is derived from an EMBL/GenBank/DDBJ whole genome shotgun (WGS) entry which is preliminary data.</text>
</comment>
<dbReference type="Pfam" id="PF02113">
    <property type="entry name" value="Peptidase_S13"/>
    <property type="match status" value="2"/>
</dbReference>
<evidence type="ECO:0000256" key="2">
    <source>
        <dbReference type="ARBA" id="ARBA00022801"/>
    </source>
</evidence>
<dbReference type="NCBIfam" id="TIGR00666">
    <property type="entry name" value="PBP4"/>
    <property type="match status" value="1"/>
</dbReference>
<accession>A0A7Y0LYQ7</accession>
<protein>
    <submittedName>
        <fullName evidence="4">D-alanyl-D-alanine carboxypeptidase/D-alanyl-D-alanine-endopeptidase</fullName>
        <ecNumber evidence="4">3.4.16.4</ecNumber>
    </submittedName>
</protein>